<sequence length="361" mass="41957">MNPFKSLGFLTAFIVPALCIMGHYLGGYANFITLSFVFVALPLFDALFGEDRTNLTNAEAVIQAEKFYYRLITYVWAIFQLVFLIWGAFVIPTINTTVALIGFMVGFALVTGGIGITVAHELGHKKSKLERFYAKLILMTVCYMHFYIEHNRGHHVYVATPRDPATSRKGESFYRFWFRSVFGGYKSAWKLEGERLKRRGVPFWSLKNQMILFTLLPVLFVGVLTAIVSLYYEVFVWQVPVFYFIQSILAFTLLELVNYVEHYGIVRKELSPGKYERVNPMHSWNANYQLSNFFLFQLQRHSDHHANAIKRYQVLNHYDESPQLPSGYPLMIMIAAFPPLWFKLMNPRLARWENAVYLKRA</sequence>
<keyword evidence="15" id="KW-1185">Reference proteome</keyword>
<dbReference type="AlphaFoldDB" id="A0A1I0RG13"/>
<evidence type="ECO:0000256" key="8">
    <source>
        <dbReference type="ARBA" id="ARBA00023002"/>
    </source>
</evidence>
<evidence type="ECO:0000256" key="2">
    <source>
        <dbReference type="ARBA" id="ARBA00010823"/>
    </source>
</evidence>
<comment type="similarity">
    <text evidence="2">Belongs to the fatty acid desaturase type 1 family. AlkB subfamily.</text>
</comment>
<feature type="transmembrane region" description="Helical" evidence="12">
    <location>
        <begin position="132"/>
        <end position="148"/>
    </location>
</feature>
<keyword evidence="3" id="KW-1003">Cell membrane</keyword>
<dbReference type="OrthoDB" id="4759734at2"/>
<accession>A0A1I0RG13</accession>
<dbReference type="PANTHER" id="PTHR38674:SF1">
    <property type="entry name" value="ALKANE 1-MONOOXYGENASE 1"/>
    <property type="match status" value="1"/>
</dbReference>
<evidence type="ECO:0000256" key="1">
    <source>
        <dbReference type="ARBA" id="ARBA00004429"/>
    </source>
</evidence>
<proteinExistence type="inferred from homology"/>
<dbReference type="Proteomes" id="UP000199437">
    <property type="component" value="Unassembled WGS sequence"/>
</dbReference>
<feature type="transmembrane region" description="Helical" evidence="12">
    <location>
        <begin position="7"/>
        <end position="25"/>
    </location>
</feature>
<feature type="transmembrane region" description="Helical" evidence="12">
    <location>
        <begin position="210"/>
        <end position="232"/>
    </location>
</feature>
<keyword evidence="10 14" id="KW-0503">Monooxygenase</keyword>
<keyword evidence="11 12" id="KW-0472">Membrane</keyword>
<dbReference type="PANTHER" id="PTHR38674">
    <property type="entry name" value="ALKANE 1-MONOOXYGENASE 1"/>
    <property type="match status" value="1"/>
</dbReference>
<feature type="domain" description="Fatty acid desaturase" evidence="13">
    <location>
        <begin position="98"/>
        <end position="313"/>
    </location>
</feature>
<evidence type="ECO:0000256" key="12">
    <source>
        <dbReference type="SAM" id="Phobius"/>
    </source>
</evidence>
<reference evidence="15" key="1">
    <citation type="submission" date="2016-10" db="EMBL/GenBank/DDBJ databases">
        <authorList>
            <person name="Varghese N."/>
            <person name="Submissions S."/>
        </authorList>
    </citation>
    <scope>NUCLEOTIDE SEQUENCE [LARGE SCALE GENOMIC DNA]</scope>
    <source>
        <strain evidence="15">CGMCC 1.12402</strain>
    </source>
</reference>
<evidence type="ECO:0000256" key="7">
    <source>
        <dbReference type="ARBA" id="ARBA00022989"/>
    </source>
</evidence>
<keyword evidence="9" id="KW-0408">Iron</keyword>
<dbReference type="CDD" id="cd03512">
    <property type="entry name" value="Alkane-hydroxylase"/>
    <property type="match status" value="1"/>
</dbReference>
<dbReference type="InterPro" id="IPR005804">
    <property type="entry name" value="FA_desaturase_dom"/>
</dbReference>
<feature type="transmembrane region" description="Helical" evidence="12">
    <location>
        <begin position="241"/>
        <end position="260"/>
    </location>
</feature>
<evidence type="ECO:0000256" key="6">
    <source>
        <dbReference type="ARBA" id="ARBA00022723"/>
    </source>
</evidence>
<dbReference type="InterPro" id="IPR033885">
    <property type="entry name" value="AlkB/XylM"/>
</dbReference>
<dbReference type="GO" id="GO:0004497">
    <property type="term" value="F:monooxygenase activity"/>
    <property type="evidence" value="ECO:0007669"/>
    <property type="project" value="UniProtKB-KW"/>
</dbReference>
<evidence type="ECO:0000256" key="11">
    <source>
        <dbReference type="ARBA" id="ARBA00023136"/>
    </source>
</evidence>
<evidence type="ECO:0000256" key="5">
    <source>
        <dbReference type="ARBA" id="ARBA00022692"/>
    </source>
</evidence>
<organism evidence="14 15">
    <name type="scientific">Roseivirga pacifica</name>
    <dbReference type="NCBI Taxonomy" id="1267423"/>
    <lineage>
        <taxon>Bacteria</taxon>
        <taxon>Pseudomonadati</taxon>
        <taxon>Bacteroidota</taxon>
        <taxon>Cytophagia</taxon>
        <taxon>Cytophagales</taxon>
        <taxon>Roseivirgaceae</taxon>
        <taxon>Roseivirga</taxon>
    </lineage>
</organism>
<comment type="subcellular location">
    <subcellularLocation>
        <location evidence="1">Cell inner membrane</location>
        <topology evidence="1">Multi-pass membrane protein</topology>
    </subcellularLocation>
</comment>
<keyword evidence="4" id="KW-0997">Cell inner membrane</keyword>
<dbReference type="GO" id="GO:0005886">
    <property type="term" value="C:plasma membrane"/>
    <property type="evidence" value="ECO:0007669"/>
    <property type="project" value="UniProtKB-SubCell"/>
</dbReference>
<dbReference type="GO" id="GO:0006629">
    <property type="term" value="P:lipid metabolic process"/>
    <property type="evidence" value="ECO:0007669"/>
    <property type="project" value="InterPro"/>
</dbReference>
<feature type="transmembrane region" description="Helical" evidence="12">
    <location>
        <begin position="97"/>
        <end position="120"/>
    </location>
</feature>
<feature type="transmembrane region" description="Helical" evidence="12">
    <location>
        <begin position="326"/>
        <end position="342"/>
    </location>
</feature>
<keyword evidence="6" id="KW-0479">Metal-binding</keyword>
<dbReference type="GO" id="GO:0046872">
    <property type="term" value="F:metal ion binding"/>
    <property type="evidence" value="ECO:0007669"/>
    <property type="project" value="UniProtKB-KW"/>
</dbReference>
<evidence type="ECO:0000256" key="10">
    <source>
        <dbReference type="ARBA" id="ARBA00023033"/>
    </source>
</evidence>
<evidence type="ECO:0000256" key="3">
    <source>
        <dbReference type="ARBA" id="ARBA00022475"/>
    </source>
</evidence>
<protein>
    <submittedName>
        <fullName evidence="14">Alkane 1-monooxygenase</fullName>
    </submittedName>
</protein>
<dbReference type="STRING" id="1267423.SAMN05216290_3505"/>
<evidence type="ECO:0000256" key="4">
    <source>
        <dbReference type="ARBA" id="ARBA00022519"/>
    </source>
</evidence>
<name>A0A1I0RG13_9BACT</name>
<dbReference type="Pfam" id="PF00487">
    <property type="entry name" value="FA_desaturase"/>
    <property type="match status" value="1"/>
</dbReference>
<dbReference type="EMBL" id="FOIR01000004">
    <property type="protein sequence ID" value="SEW39858.1"/>
    <property type="molecule type" value="Genomic_DNA"/>
</dbReference>
<feature type="transmembrane region" description="Helical" evidence="12">
    <location>
        <begin position="31"/>
        <end position="48"/>
    </location>
</feature>
<evidence type="ECO:0000256" key="9">
    <source>
        <dbReference type="ARBA" id="ARBA00023004"/>
    </source>
</evidence>
<evidence type="ECO:0000259" key="13">
    <source>
        <dbReference type="Pfam" id="PF00487"/>
    </source>
</evidence>
<keyword evidence="8" id="KW-0560">Oxidoreductase</keyword>
<dbReference type="RefSeq" id="WP_090260279.1">
    <property type="nucleotide sequence ID" value="NZ_FOIR01000004.1"/>
</dbReference>
<evidence type="ECO:0000313" key="15">
    <source>
        <dbReference type="Proteomes" id="UP000199437"/>
    </source>
</evidence>
<keyword evidence="7 12" id="KW-1133">Transmembrane helix</keyword>
<gene>
    <name evidence="14" type="ORF">SAMN05216290_3505</name>
</gene>
<keyword evidence="5 12" id="KW-0812">Transmembrane</keyword>
<dbReference type="GeneID" id="99988177"/>
<evidence type="ECO:0000313" key="14">
    <source>
        <dbReference type="EMBL" id="SEW39858.1"/>
    </source>
</evidence>
<feature type="transmembrane region" description="Helical" evidence="12">
    <location>
        <begin position="68"/>
        <end position="91"/>
    </location>
</feature>